<keyword evidence="3" id="KW-1185">Reference proteome</keyword>
<dbReference type="eggNOG" id="ENOG5032VSV">
    <property type="taxonomic scope" value="Bacteria"/>
</dbReference>
<reference evidence="2 3" key="1">
    <citation type="journal article" date="2011" name="EMBO J.">
        <title>Structural diversity of bacterial flagellar motors.</title>
        <authorList>
            <person name="Chen S."/>
            <person name="Beeby M."/>
            <person name="Murphy G.E."/>
            <person name="Leadbetter J.R."/>
            <person name="Hendrixson D.R."/>
            <person name="Briegel A."/>
            <person name="Li Z."/>
            <person name="Shi J."/>
            <person name="Tocheva E.I."/>
            <person name="Muller A."/>
            <person name="Dobro M.J."/>
            <person name="Jensen G.J."/>
        </authorList>
    </citation>
    <scope>NUCLEOTIDE SEQUENCE [LARGE SCALE GENOMIC DNA]</scope>
    <source>
        <strain evidence="2 3">DSM 6540</strain>
    </source>
</reference>
<accession>F7NEF2</accession>
<dbReference type="EMBL" id="AFGF01000017">
    <property type="protein sequence ID" value="EGO65363.1"/>
    <property type="molecule type" value="Genomic_DNA"/>
</dbReference>
<dbReference type="RefSeq" id="WP_004092310.1">
    <property type="nucleotide sequence ID" value="NZ_AFGF01000017.1"/>
</dbReference>
<protein>
    <submittedName>
        <fullName evidence="2">Uncharacterized protein</fullName>
    </submittedName>
</protein>
<keyword evidence="1" id="KW-0812">Transmembrane</keyword>
<dbReference type="OrthoDB" id="1425700at2"/>
<organism evidence="2 3">
    <name type="scientific">Acetonema longum DSM 6540</name>
    <dbReference type="NCBI Taxonomy" id="1009370"/>
    <lineage>
        <taxon>Bacteria</taxon>
        <taxon>Bacillati</taxon>
        <taxon>Bacillota</taxon>
        <taxon>Negativicutes</taxon>
        <taxon>Acetonemataceae</taxon>
        <taxon>Acetonema</taxon>
    </lineage>
</organism>
<feature type="transmembrane region" description="Helical" evidence="1">
    <location>
        <begin position="122"/>
        <end position="140"/>
    </location>
</feature>
<dbReference type="AlphaFoldDB" id="F7NEF2"/>
<feature type="transmembrane region" description="Helical" evidence="1">
    <location>
        <begin position="33"/>
        <end position="57"/>
    </location>
</feature>
<feature type="transmembrane region" description="Helical" evidence="1">
    <location>
        <begin position="160"/>
        <end position="183"/>
    </location>
</feature>
<sequence>MRNRIQITAAEKMDMCSIKPDTRSNLLFFKRKLLEFVALAVSAAIILQAPFIDVLILKNTITETSLTELLQGSILTMIAGIFIYLSRHHPVPGTKYGMVLIAGFFSCAVIRELDFITDQLHISWFYFVLAIVSYMIFLAWRHPDILDGVVDFCKSESYYIMLCGLLTVFVFSRLMGMGLLWQNLLNESYLRVVKNAMEEGTELFGYTLCLISALKYTVSLSGRKEY</sequence>
<name>F7NEF2_9FIRM</name>
<gene>
    <name evidence="2" type="ORF">ALO_02076</name>
</gene>
<dbReference type="STRING" id="1009370.ALO_02076"/>
<dbReference type="Proteomes" id="UP000003240">
    <property type="component" value="Unassembled WGS sequence"/>
</dbReference>
<evidence type="ECO:0000256" key="1">
    <source>
        <dbReference type="SAM" id="Phobius"/>
    </source>
</evidence>
<feature type="transmembrane region" description="Helical" evidence="1">
    <location>
        <begin position="69"/>
        <end position="85"/>
    </location>
</feature>
<evidence type="ECO:0000313" key="3">
    <source>
        <dbReference type="Proteomes" id="UP000003240"/>
    </source>
</evidence>
<keyword evidence="1" id="KW-1133">Transmembrane helix</keyword>
<keyword evidence="1" id="KW-0472">Membrane</keyword>
<comment type="caution">
    <text evidence="2">The sequence shown here is derived from an EMBL/GenBank/DDBJ whole genome shotgun (WGS) entry which is preliminary data.</text>
</comment>
<proteinExistence type="predicted"/>
<evidence type="ECO:0000313" key="2">
    <source>
        <dbReference type="EMBL" id="EGO65363.1"/>
    </source>
</evidence>